<organism evidence="1 2">
    <name type="scientific">Hypsizygus marmoreus</name>
    <name type="common">White beech mushroom</name>
    <name type="synonym">Agaricus marmoreus</name>
    <dbReference type="NCBI Taxonomy" id="39966"/>
    <lineage>
        <taxon>Eukaryota</taxon>
        <taxon>Fungi</taxon>
        <taxon>Dikarya</taxon>
        <taxon>Basidiomycota</taxon>
        <taxon>Agaricomycotina</taxon>
        <taxon>Agaricomycetes</taxon>
        <taxon>Agaricomycetidae</taxon>
        <taxon>Agaricales</taxon>
        <taxon>Tricholomatineae</taxon>
        <taxon>Lyophyllaceae</taxon>
        <taxon>Hypsizygus</taxon>
    </lineage>
</organism>
<dbReference type="Proteomes" id="UP000076154">
    <property type="component" value="Unassembled WGS sequence"/>
</dbReference>
<accession>A0A369JMR0</accession>
<dbReference type="EMBL" id="LUEZ02000053">
    <property type="protein sequence ID" value="RDB21837.1"/>
    <property type="molecule type" value="Genomic_DNA"/>
</dbReference>
<evidence type="ECO:0000313" key="1">
    <source>
        <dbReference type="EMBL" id="RDB21837.1"/>
    </source>
</evidence>
<dbReference type="InParanoid" id="A0A369JMR0"/>
<dbReference type="AlphaFoldDB" id="A0A369JMR0"/>
<sequence length="141" mass="15861">MASKAKEASQIAFWTSEESFISAEENYDAEAKETEASFPYAYMGGDCSYDPLPTSWETPFWIAAEERIIYPQDSAGQHVTVKAVENDSDEYRILRLFTNEAYPILKTTLYVLYLSLILCSVEVSGLRTCHGGVIAPKAHFR</sequence>
<protein>
    <submittedName>
        <fullName evidence="1">Uncharacterized protein</fullName>
    </submittedName>
</protein>
<comment type="caution">
    <text evidence="1">The sequence shown here is derived from an EMBL/GenBank/DDBJ whole genome shotgun (WGS) entry which is preliminary data.</text>
</comment>
<reference evidence="1" key="1">
    <citation type="submission" date="2018-04" db="EMBL/GenBank/DDBJ databases">
        <title>Whole genome sequencing of Hypsizygus marmoreus.</title>
        <authorList>
            <person name="Choi I.-G."/>
            <person name="Min B."/>
            <person name="Kim J.-G."/>
            <person name="Kim S."/>
            <person name="Oh Y.-L."/>
            <person name="Kong W.-S."/>
            <person name="Park H."/>
            <person name="Jeong J."/>
            <person name="Song E.-S."/>
        </authorList>
    </citation>
    <scope>NUCLEOTIDE SEQUENCE [LARGE SCALE GENOMIC DNA]</scope>
    <source>
        <strain evidence="1">51987-8</strain>
    </source>
</reference>
<gene>
    <name evidence="1" type="ORF">Hypma_010809</name>
</gene>
<keyword evidence="2" id="KW-1185">Reference proteome</keyword>
<name>A0A369JMR0_HYPMA</name>
<evidence type="ECO:0000313" key="2">
    <source>
        <dbReference type="Proteomes" id="UP000076154"/>
    </source>
</evidence>
<proteinExistence type="predicted"/>